<dbReference type="Proteomes" id="UP000198601">
    <property type="component" value="Unassembled WGS sequence"/>
</dbReference>
<dbReference type="EMBL" id="FMTT01000110">
    <property type="protein sequence ID" value="SCW88048.1"/>
    <property type="molecule type" value="Genomic_DNA"/>
</dbReference>
<protein>
    <submittedName>
        <fullName evidence="1">Uncharacterized protein</fullName>
    </submittedName>
</protein>
<dbReference type="RefSeq" id="WP_090677494.1">
    <property type="nucleotide sequence ID" value="NZ_FMTT01000110.1"/>
</dbReference>
<dbReference type="AlphaFoldDB" id="A0A1G4U362"/>
<evidence type="ECO:0000313" key="2">
    <source>
        <dbReference type="Proteomes" id="UP000198601"/>
    </source>
</evidence>
<reference evidence="2" key="1">
    <citation type="submission" date="2016-10" db="EMBL/GenBank/DDBJ databases">
        <authorList>
            <person name="Varghese N."/>
            <person name="Submissions S."/>
        </authorList>
    </citation>
    <scope>NUCLEOTIDE SEQUENCE [LARGE SCALE GENOMIC DNA]</scope>
    <source>
        <strain evidence="2">CGMCC 1.8946</strain>
    </source>
</reference>
<organism evidence="1 2">
    <name type="scientific">Paenibacillus tianmuensis</name>
    <dbReference type="NCBI Taxonomy" id="624147"/>
    <lineage>
        <taxon>Bacteria</taxon>
        <taxon>Bacillati</taxon>
        <taxon>Bacillota</taxon>
        <taxon>Bacilli</taxon>
        <taxon>Bacillales</taxon>
        <taxon>Paenibacillaceae</taxon>
        <taxon>Paenibacillus</taxon>
    </lineage>
</organism>
<proteinExistence type="predicted"/>
<gene>
    <name evidence="1" type="ORF">SAMN04487970_11101</name>
</gene>
<accession>A0A1G4U362</accession>
<keyword evidence="2" id="KW-1185">Reference proteome</keyword>
<name>A0A1G4U362_9BACL</name>
<sequence length="90" mass="10411">MKKEKTKLLPCRPNMYLDESYEGYALRLSYENNSEIRDIKKFLSVTSGGSSIKTLQKMIDLLELVTGKDLKQTPKNSFHSRLLINQILVF</sequence>
<evidence type="ECO:0000313" key="1">
    <source>
        <dbReference type="EMBL" id="SCW88048.1"/>
    </source>
</evidence>